<dbReference type="InterPro" id="IPR011008">
    <property type="entry name" value="Dimeric_a/b-barrel"/>
</dbReference>
<dbReference type="GO" id="GO:0043200">
    <property type="term" value="P:response to amino acid"/>
    <property type="evidence" value="ECO:0007669"/>
    <property type="project" value="TreeGrafter"/>
</dbReference>
<dbReference type="EMBL" id="AE005673">
    <property type="protein sequence ID" value="AAK25131.1"/>
    <property type="molecule type" value="Genomic_DNA"/>
</dbReference>
<dbReference type="PRINTS" id="PR00033">
    <property type="entry name" value="HTHASNC"/>
</dbReference>
<evidence type="ECO:0000313" key="6">
    <source>
        <dbReference type="Proteomes" id="UP000001816"/>
    </source>
</evidence>
<feature type="domain" description="HTH asnC-type" evidence="4">
    <location>
        <begin position="50"/>
        <end position="111"/>
    </location>
</feature>
<dbReference type="InterPro" id="IPR011991">
    <property type="entry name" value="ArsR-like_HTH"/>
</dbReference>
<dbReference type="SMART" id="SM00344">
    <property type="entry name" value="HTH_ASNC"/>
    <property type="match status" value="1"/>
</dbReference>
<evidence type="ECO:0000259" key="4">
    <source>
        <dbReference type="PROSITE" id="PS50956"/>
    </source>
</evidence>
<name>Q9A3N3_CAUVC</name>
<dbReference type="SUPFAM" id="SSF46785">
    <property type="entry name" value="Winged helix' DNA-binding domain"/>
    <property type="match status" value="1"/>
</dbReference>
<dbReference type="InterPro" id="IPR036388">
    <property type="entry name" value="WH-like_DNA-bd_sf"/>
</dbReference>
<evidence type="ECO:0000313" key="5">
    <source>
        <dbReference type="EMBL" id="AAK25131.1"/>
    </source>
</evidence>
<dbReference type="FunFam" id="1.10.10.10:FF:000186">
    <property type="entry name" value="AsnC family transcriptional regulator"/>
    <property type="match status" value="1"/>
</dbReference>
<organism evidence="5 6">
    <name type="scientific">Caulobacter vibrioides (strain ATCC 19089 / CIP 103742 / CB 15)</name>
    <name type="common">Caulobacter crescentus</name>
    <dbReference type="NCBI Taxonomy" id="190650"/>
    <lineage>
        <taxon>Bacteria</taxon>
        <taxon>Pseudomonadati</taxon>
        <taxon>Pseudomonadota</taxon>
        <taxon>Alphaproteobacteria</taxon>
        <taxon>Caulobacterales</taxon>
        <taxon>Caulobacteraceae</taxon>
        <taxon>Caulobacter</taxon>
    </lineage>
</organism>
<dbReference type="SMR" id="Q9A3N3"/>
<dbReference type="PROSITE" id="PS50956">
    <property type="entry name" value="HTH_ASNC_2"/>
    <property type="match status" value="1"/>
</dbReference>
<dbReference type="EnsemblBacteria" id="AAK25131">
    <property type="protein sequence ID" value="AAK25131"/>
    <property type="gene ID" value="CC_3169"/>
</dbReference>
<dbReference type="CDD" id="cd00090">
    <property type="entry name" value="HTH_ARSR"/>
    <property type="match status" value="1"/>
</dbReference>
<dbReference type="SUPFAM" id="SSF54909">
    <property type="entry name" value="Dimeric alpha+beta barrel"/>
    <property type="match status" value="1"/>
</dbReference>
<dbReference type="BioCyc" id="CAULO:CC3169-MONOMER"/>
<evidence type="ECO:0000256" key="3">
    <source>
        <dbReference type="ARBA" id="ARBA00023163"/>
    </source>
</evidence>
<keyword evidence="6" id="KW-1185">Reference proteome</keyword>
<dbReference type="GO" id="GO:0006355">
    <property type="term" value="P:regulation of DNA-templated transcription"/>
    <property type="evidence" value="ECO:0007669"/>
    <property type="project" value="UniProtKB-ARBA"/>
</dbReference>
<reference evidence="5 6" key="1">
    <citation type="journal article" date="2001" name="Proc. Natl. Acad. Sci. U.S.A.">
        <title>Complete genome sequence of Caulobacter crescentus.</title>
        <authorList>
            <person name="Nierman W.C."/>
            <person name="Feldblyum T.V."/>
            <person name="Laub M.T."/>
            <person name="Paulsen I.T."/>
            <person name="Nelson K.E."/>
            <person name="Eisen J.A."/>
            <person name="Heidelberg J.F."/>
            <person name="Alley M.R."/>
            <person name="Ohta N."/>
            <person name="Maddock J.R."/>
            <person name="Potocka I."/>
            <person name="Nelson W.C."/>
            <person name="Newton A."/>
            <person name="Stephens C."/>
            <person name="Phadke N.D."/>
            <person name="Ely B."/>
            <person name="DeBoy R.T."/>
            <person name="Dodson R.J."/>
            <person name="Durkin A.S."/>
            <person name="Gwinn M.L."/>
            <person name="Haft D.H."/>
            <person name="Kolonay J.F."/>
            <person name="Smit J."/>
            <person name="Craven M.B."/>
            <person name="Khouri H."/>
            <person name="Shetty J."/>
            <person name="Berry K."/>
            <person name="Utterback T."/>
            <person name="Tran K."/>
            <person name="Wolf A."/>
            <person name="Vamathevan J."/>
            <person name="Ermolaeva M."/>
            <person name="White O."/>
            <person name="Salzberg S.L."/>
            <person name="Venter J.C."/>
            <person name="Shapiro L."/>
            <person name="Fraser C.M."/>
        </authorList>
    </citation>
    <scope>NUCLEOTIDE SEQUENCE [LARGE SCALE GENOMIC DNA]</scope>
    <source>
        <strain evidence="6">ATCC 19089 / CB15</strain>
    </source>
</reference>
<keyword evidence="1" id="KW-0805">Transcription regulation</keyword>
<accession>Q9A3N3</accession>
<dbReference type="PROSITE" id="PS00519">
    <property type="entry name" value="HTH_ASNC_1"/>
    <property type="match status" value="1"/>
</dbReference>
<dbReference type="Pfam" id="PF13412">
    <property type="entry name" value="HTH_24"/>
    <property type="match status" value="1"/>
</dbReference>
<gene>
    <name evidence="5" type="ordered locus">CC_3169</name>
</gene>
<dbReference type="PIR" id="G87641">
    <property type="entry name" value="G87641"/>
</dbReference>
<dbReference type="Proteomes" id="UP000001816">
    <property type="component" value="Chromosome"/>
</dbReference>
<dbReference type="eggNOG" id="COG1522">
    <property type="taxonomic scope" value="Bacteria"/>
</dbReference>
<dbReference type="HOGENOM" id="CLU_091233_0_3_5"/>
<dbReference type="Gene3D" id="1.10.10.10">
    <property type="entry name" value="Winged helix-like DNA-binding domain superfamily/Winged helix DNA-binding domain"/>
    <property type="match status" value="1"/>
</dbReference>
<dbReference type="InterPro" id="IPR000485">
    <property type="entry name" value="AsnC-type_HTH_dom"/>
</dbReference>
<dbReference type="PANTHER" id="PTHR30154">
    <property type="entry name" value="LEUCINE-RESPONSIVE REGULATORY PROTEIN"/>
    <property type="match status" value="1"/>
</dbReference>
<dbReference type="InterPro" id="IPR019887">
    <property type="entry name" value="Tscrpt_reg_AsnC/Lrp_C"/>
</dbReference>
<dbReference type="PATRIC" id="fig|190650.5.peg.3177"/>
<dbReference type="PANTHER" id="PTHR30154:SF34">
    <property type="entry name" value="TRANSCRIPTIONAL REGULATOR AZLB"/>
    <property type="match status" value="1"/>
</dbReference>
<protein>
    <submittedName>
        <fullName evidence="5">Transcriptional regulator, AsnC family</fullName>
    </submittedName>
</protein>
<dbReference type="STRING" id="190650.CC_3169"/>
<sequence>MDRPRGKAGLVVAHVLLPLPLLWRGTRRARLLSLLQDKLILADSAQEAPMDAKDRQIIRELQKDGRLTNQELAERVNLSPSPCLRRVRNLEAEGVITGYTALVDQKAYGLPITVFVRVRLDRHGQDLIKGFEDAVARIDQILDCFLLAGGDDYLLRVIVDSLEAYEDFMRRRLHAIPGIASIDTSFAYGVVKQTRVFPLAG</sequence>
<dbReference type="InterPro" id="IPR019885">
    <property type="entry name" value="Tscrpt_reg_HTH_AsnC-type_CS"/>
</dbReference>
<dbReference type="AlphaFoldDB" id="Q9A3N3"/>
<keyword evidence="2" id="KW-0238">DNA-binding</keyword>
<dbReference type="InterPro" id="IPR036390">
    <property type="entry name" value="WH_DNA-bd_sf"/>
</dbReference>
<keyword evidence="3" id="KW-0804">Transcription</keyword>
<evidence type="ECO:0000256" key="1">
    <source>
        <dbReference type="ARBA" id="ARBA00023015"/>
    </source>
</evidence>
<dbReference type="KEGG" id="ccr:CC_3169"/>
<dbReference type="Pfam" id="PF01037">
    <property type="entry name" value="AsnC_trans_reg"/>
    <property type="match status" value="1"/>
</dbReference>
<proteinExistence type="predicted"/>
<dbReference type="InterPro" id="IPR019888">
    <property type="entry name" value="Tscrpt_reg_AsnC-like"/>
</dbReference>
<dbReference type="GO" id="GO:0005829">
    <property type="term" value="C:cytosol"/>
    <property type="evidence" value="ECO:0007669"/>
    <property type="project" value="TreeGrafter"/>
</dbReference>
<dbReference type="Gene3D" id="3.30.70.920">
    <property type="match status" value="1"/>
</dbReference>
<evidence type="ECO:0000256" key="2">
    <source>
        <dbReference type="ARBA" id="ARBA00023125"/>
    </source>
</evidence>
<dbReference type="GO" id="GO:0043565">
    <property type="term" value="F:sequence-specific DNA binding"/>
    <property type="evidence" value="ECO:0007669"/>
    <property type="project" value="InterPro"/>
</dbReference>